<dbReference type="AlphaFoldDB" id="A0A916XHL4"/>
<sequence>MVFDGAVGELERGGDVAMVEPFSDQSEYFGFSGFDWCVGVSVVNRGGAFAVCVEPPVGC</sequence>
<organism evidence="1 2">
    <name type="scientific">Hoyosella rhizosphaerae</name>
    <dbReference type="NCBI Taxonomy" id="1755582"/>
    <lineage>
        <taxon>Bacteria</taxon>
        <taxon>Bacillati</taxon>
        <taxon>Actinomycetota</taxon>
        <taxon>Actinomycetes</taxon>
        <taxon>Mycobacteriales</taxon>
        <taxon>Hoyosellaceae</taxon>
        <taxon>Hoyosella</taxon>
    </lineage>
</organism>
<evidence type="ECO:0000313" key="1">
    <source>
        <dbReference type="EMBL" id="GGC73872.1"/>
    </source>
</evidence>
<name>A0A916XHL4_9ACTN</name>
<proteinExistence type="predicted"/>
<reference evidence="1" key="1">
    <citation type="journal article" date="2014" name="Int. J. Syst. Evol. Microbiol.">
        <title>Complete genome sequence of Corynebacterium casei LMG S-19264T (=DSM 44701T), isolated from a smear-ripened cheese.</title>
        <authorList>
            <consortium name="US DOE Joint Genome Institute (JGI-PGF)"/>
            <person name="Walter F."/>
            <person name="Albersmeier A."/>
            <person name="Kalinowski J."/>
            <person name="Ruckert C."/>
        </authorList>
    </citation>
    <scope>NUCLEOTIDE SEQUENCE</scope>
    <source>
        <strain evidence="1">CGMCC 1.15478</strain>
    </source>
</reference>
<reference evidence="1" key="2">
    <citation type="submission" date="2020-09" db="EMBL/GenBank/DDBJ databases">
        <authorList>
            <person name="Sun Q."/>
            <person name="Zhou Y."/>
        </authorList>
    </citation>
    <scope>NUCLEOTIDE SEQUENCE</scope>
    <source>
        <strain evidence="1">CGMCC 1.15478</strain>
    </source>
</reference>
<accession>A0A916XHL4</accession>
<protein>
    <submittedName>
        <fullName evidence="1">Uncharacterized protein</fullName>
    </submittedName>
</protein>
<evidence type="ECO:0000313" key="2">
    <source>
        <dbReference type="Proteomes" id="UP000641514"/>
    </source>
</evidence>
<gene>
    <name evidence="1" type="ORF">GCM10011410_28800</name>
</gene>
<keyword evidence="2" id="KW-1185">Reference proteome</keyword>
<comment type="caution">
    <text evidence="1">The sequence shown here is derived from an EMBL/GenBank/DDBJ whole genome shotgun (WGS) entry which is preliminary data.</text>
</comment>
<dbReference type="Proteomes" id="UP000641514">
    <property type="component" value="Unassembled WGS sequence"/>
</dbReference>
<dbReference type="EMBL" id="BMJH01000003">
    <property type="protein sequence ID" value="GGC73872.1"/>
    <property type="molecule type" value="Genomic_DNA"/>
</dbReference>